<organism evidence="2 3">
    <name type="scientific">Immundisolibacter cernigliae</name>
    <dbReference type="NCBI Taxonomy" id="1810504"/>
    <lineage>
        <taxon>Bacteria</taxon>
        <taxon>Pseudomonadati</taxon>
        <taxon>Pseudomonadota</taxon>
        <taxon>Gammaproteobacteria</taxon>
        <taxon>Immundisolibacterales</taxon>
        <taxon>Immundisolibacteraceae</taxon>
        <taxon>Immundisolibacter</taxon>
    </lineage>
</organism>
<dbReference type="AlphaFoldDB" id="A0A1B1YUT5"/>
<dbReference type="OrthoDB" id="343356at2"/>
<dbReference type="InterPro" id="IPR018640">
    <property type="entry name" value="DUF2063"/>
</dbReference>
<dbReference type="Gene3D" id="1.10.150.690">
    <property type="entry name" value="DUF2063"/>
    <property type="match status" value="1"/>
</dbReference>
<sequence>MSTLAEFQRALAGHVLAGTVLAPGLVVDGDPFPAARRLSVYHSAYRLRLTDALGADFPLLRGLLGEHGFARLAADYIAACPSRSFTLRDFGHALADFLARHGPYRRRPWLRATAIFEWSLLAAFDAADVANLTMADLAGVPPAQFPRLRFRFAPGVQVLRLRWNVQQAWRALQEGTALEPPQRLPAGVDCLVWRREERVYFRTLPLDEAALLKALMKGRSFAAACGVLARVRSDQDGGRRAAELLAAWLADTLLAMPCGNAE</sequence>
<dbReference type="RefSeq" id="WP_068805150.1">
    <property type="nucleotide sequence ID" value="NZ_CP014671.1"/>
</dbReference>
<reference evidence="3" key="1">
    <citation type="submission" date="2016-03" db="EMBL/GenBank/DDBJ databases">
        <title>Complete genome sequence of Solimmundus cernigliae, representing a novel lineage of polycyclic aromatic hydrocarbon degraders within the Gammaproteobacteria.</title>
        <authorList>
            <person name="Singleton D.R."/>
            <person name="Dickey A.N."/>
            <person name="Scholl E.H."/>
            <person name="Wright F.A."/>
            <person name="Aitken M.D."/>
        </authorList>
    </citation>
    <scope>NUCLEOTIDE SEQUENCE [LARGE SCALE GENOMIC DNA]</scope>
    <source>
        <strain evidence="3">TR3.2</strain>
    </source>
</reference>
<protein>
    <recommendedName>
        <fullName evidence="1">Putative DNA-binding domain-containing protein</fullName>
    </recommendedName>
</protein>
<name>A0A1B1YUT5_9GAMM</name>
<evidence type="ECO:0000313" key="3">
    <source>
        <dbReference type="Proteomes" id="UP000092952"/>
    </source>
</evidence>
<dbReference type="Pfam" id="PF09836">
    <property type="entry name" value="DUF2063"/>
    <property type="match status" value="1"/>
</dbReference>
<evidence type="ECO:0000259" key="1">
    <source>
        <dbReference type="Pfam" id="PF09836"/>
    </source>
</evidence>
<feature type="domain" description="Putative DNA-binding" evidence="1">
    <location>
        <begin position="6"/>
        <end position="98"/>
    </location>
</feature>
<dbReference type="InterPro" id="IPR044922">
    <property type="entry name" value="DUF2063_N_sf"/>
</dbReference>
<proteinExistence type="predicted"/>
<dbReference type="InParanoid" id="A0A1B1YUT5"/>
<gene>
    <name evidence="2" type="ORF">PG2T_10785</name>
</gene>
<evidence type="ECO:0000313" key="2">
    <source>
        <dbReference type="EMBL" id="ANX04604.1"/>
    </source>
</evidence>
<keyword evidence="3" id="KW-1185">Reference proteome</keyword>
<dbReference type="KEGG" id="gbi:PG2T_10785"/>
<dbReference type="EMBL" id="CP014671">
    <property type="protein sequence ID" value="ANX04604.1"/>
    <property type="molecule type" value="Genomic_DNA"/>
</dbReference>
<accession>A0A1B1YUT5</accession>
<dbReference type="STRING" id="1810504.PG2T_10785"/>
<dbReference type="Proteomes" id="UP000092952">
    <property type="component" value="Chromosome"/>
</dbReference>